<sequence>MAYSDFTFERLESDLRITIGEADLYSSVKIIEPSGLLEEVLKENIPLGLAINTEKARSELIISPVLVEFRKFMEHKISLFSGIEFNIAPEKGLNGVCDFMISASSTQVLLAAPIIQIVEAKNENIKNGIPQCIAEMCAARIFNERKKIPSPVVYGVVTTGSSWKFMQLEGNKAIIDSMEYFIDNPGKILGILYDMTNRISVINTVLFGN</sequence>
<reference evidence="3" key="1">
    <citation type="submission" date="2019-02" db="EMBL/GenBank/DDBJ databases">
        <authorList>
            <person name="Gruber-Vodicka R. H."/>
            <person name="Seah K. B. B."/>
        </authorList>
    </citation>
    <scope>NUCLEOTIDE SEQUENCE</scope>
    <source>
        <strain evidence="1">BECK_BZ106</strain>
        <strain evidence="3">BECK_BZ131</strain>
        <strain evidence="2">BECK_BZ15</strain>
    </source>
</reference>
<name>A0A450TIQ4_9GAMM</name>
<protein>
    <recommendedName>
        <fullName evidence="4">Type I restriction enzyme R protein N terminus (HSDR_N)</fullName>
    </recommendedName>
</protein>
<gene>
    <name evidence="2" type="ORF">BECKFW1821A_GA0114235_10592</name>
    <name evidence="1" type="ORF">BECKFW1821B_GA0114236_100533</name>
    <name evidence="3" type="ORF">BECKFW1821C_GA0114237_101136</name>
</gene>
<accession>A0A450TIQ4</accession>
<dbReference type="EMBL" id="CAADFE010000011">
    <property type="protein sequence ID" value="VFJ67211.1"/>
    <property type="molecule type" value="Genomic_DNA"/>
</dbReference>
<evidence type="ECO:0000313" key="1">
    <source>
        <dbReference type="EMBL" id="VFJ49369.1"/>
    </source>
</evidence>
<evidence type="ECO:0008006" key="4">
    <source>
        <dbReference type="Google" id="ProtNLM"/>
    </source>
</evidence>
<evidence type="ECO:0000313" key="2">
    <source>
        <dbReference type="EMBL" id="VFJ56121.1"/>
    </source>
</evidence>
<evidence type="ECO:0000313" key="3">
    <source>
        <dbReference type="EMBL" id="VFJ67211.1"/>
    </source>
</evidence>
<organism evidence="3">
    <name type="scientific">Candidatus Kentrum sp. FW</name>
    <dbReference type="NCBI Taxonomy" id="2126338"/>
    <lineage>
        <taxon>Bacteria</taxon>
        <taxon>Pseudomonadati</taxon>
        <taxon>Pseudomonadota</taxon>
        <taxon>Gammaproteobacteria</taxon>
        <taxon>Candidatus Kentrum</taxon>
    </lineage>
</organism>
<dbReference type="AlphaFoldDB" id="A0A450TIQ4"/>
<proteinExistence type="predicted"/>
<dbReference type="EMBL" id="CAADEW010000059">
    <property type="protein sequence ID" value="VFJ56121.1"/>
    <property type="molecule type" value="Genomic_DNA"/>
</dbReference>
<dbReference type="EMBL" id="CAADFD010000005">
    <property type="protein sequence ID" value="VFJ49369.1"/>
    <property type="molecule type" value="Genomic_DNA"/>
</dbReference>